<proteinExistence type="predicted"/>
<name>A0A7R9CN17_TIMCR</name>
<dbReference type="EMBL" id="OC317631">
    <property type="protein sequence ID" value="CAD7398079.1"/>
    <property type="molecule type" value="Genomic_DNA"/>
</dbReference>
<protein>
    <submittedName>
        <fullName evidence="2">Uncharacterized protein</fullName>
    </submittedName>
</protein>
<evidence type="ECO:0000313" key="2">
    <source>
        <dbReference type="EMBL" id="CAD7398079.1"/>
    </source>
</evidence>
<sequence length="107" mass="12153">MRRDRWWVTHSELMLPGNAQASRNFAPADLFEKELLHTTSAQKTTDGHDVSGVGLTTTSKRKPLLRNIEYHVRMWRCEESIFKVRTSGCSADHESPPPVQCTVGTTR</sequence>
<dbReference type="AlphaFoldDB" id="A0A7R9CN17"/>
<feature type="region of interest" description="Disordered" evidence="1">
    <location>
        <begin position="87"/>
        <end position="107"/>
    </location>
</feature>
<reference evidence="2" key="1">
    <citation type="submission" date="2020-11" db="EMBL/GenBank/DDBJ databases">
        <authorList>
            <person name="Tran Van P."/>
        </authorList>
    </citation>
    <scope>NUCLEOTIDE SEQUENCE</scope>
</reference>
<gene>
    <name evidence="2" type="ORF">TCEB3V08_LOCUS4356</name>
</gene>
<evidence type="ECO:0000256" key="1">
    <source>
        <dbReference type="SAM" id="MobiDB-lite"/>
    </source>
</evidence>
<organism evidence="2">
    <name type="scientific">Timema cristinae</name>
    <name type="common">Walking stick</name>
    <dbReference type="NCBI Taxonomy" id="61476"/>
    <lineage>
        <taxon>Eukaryota</taxon>
        <taxon>Metazoa</taxon>
        <taxon>Ecdysozoa</taxon>
        <taxon>Arthropoda</taxon>
        <taxon>Hexapoda</taxon>
        <taxon>Insecta</taxon>
        <taxon>Pterygota</taxon>
        <taxon>Neoptera</taxon>
        <taxon>Polyneoptera</taxon>
        <taxon>Phasmatodea</taxon>
        <taxon>Timematodea</taxon>
        <taxon>Timematoidea</taxon>
        <taxon>Timematidae</taxon>
        <taxon>Timema</taxon>
    </lineage>
</organism>
<accession>A0A7R9CN17</accession>